<dbReference type="GO" id="GO:0005739">
    <property type="term" value="C:mitochondrion"/>
    <property type="evidence" value="ECO:0007669"/>
    <property type="project" value="TreeGrafter"/>
</dbReference>
<dbReference type="GO" id="GO:0033539">
    <property type="term" value="P:fatty acid beta-oxidation using acyl-CoA dehydrogenase"/>
    <property type="evidence" value="ECO:0007669"/>
    <property type="project" value="TreeGrafter"/>
</dbReference>
<dbReference type="InterPro" id="IPR009100">
    <property type="entry name" value="AcylCoA_DH/oxidase_NM_dom_sf"/>
</dbReference>
<dbReference type="Gene3D" id="1.10.540.10">
    <property type="entry name" value="Acyl-CoA dehydrogenase/oxidase, N-terminal domain"/>
    <property type="match status" value="1"/>
</dbReference>
<dbReference type="Gene3D" id="1.20.140.10">
    <property type="entry name" value="Butyryl-CoA Dehydrogenase, subunit A, domain 3"/>
    <property type="match status" value="1"/>
</dbReference>
<evidence type="ECO:0000256" key="5">
    <source>
        <dbReference type="ARBA" id="ARBA00023002"/>
    </source>
</evidence>
<evidence type="ECO:0000313" key="9">
    <source>
        <dbReference type="EMBL" id="CAB4680129.1"/>
    </source>
</evidence>
<feature type="domain" description="Acyl-CoA oxidase/dehydrogenase middle" evidence="7">
    <location>
        <begin position="128"/>
        <end position="223"/>
    </location>
</feature>
<organism evidence="9">
    <name type="scientific">freshwater metagenome</name>
    <dbReference type="NCBI Taxonomy" id="449393"/>
    <lineage>
        <taxon>unclassified sequences</taxon>
        <taxon>metagenomes</taxon>
        <taxon>ecological metagenomes</taxon>
    </lineage>
</organism>
<keyword evidence="5" id="KW-0560">Oxidoreductase</keyword>
<dbReference type="InterPro" id="IPR006089">
    <property type="entry name" value="Acyl-CoA_DH_CS"/>
</dbReference>
<evidence type="ECO:0000259" key="7">
    <source>
        <dbReference type="Pfam" id="PF02770"/>
    </source>
</evidence>
<dbReference type="InterPro" id="IPR009075">
    <property type="entry name" value="AcylCo_DH/oxidase_C"/>
</dbReference>
<sequence length="386" mass="42638">MQQIPRTLFNDDHDQFRTAFRAWLDNEVVPNHEQWERDGLVSREIWLEAGRHGFLGLTVPEKFGGGGTDDYRFAAVMAEEIGMTGVIGSANGMTLHNDIVLPYFVSLCNEEQQQRWLPGMVTGERIGAIAMTEPNTGSDLVGIKTTAVRHGDSFVVNGAKTFISNGILSDAVITVVKTDPSKAHRGMSLLVLERGMPGFERGRNLDKMGMHAQDTAELFFTDVEVPATNMLGDEGMGFMYLMTNLAQERLGIAIGAVAVAQAALNWTVDYTTERKAFGQSIAHFQHSKFLLAELATEVQIAQVYVDRCIELHLNQALTVEQAAAAKFWCTELQNKVVDRCVQLHGGYGYMREYPIARAWADSRIQTIYGGTSEIMKEIVGRSVVGG</sequence>
<dbReference type="FunFam" id="1.20.140.10:FF:000001">
    <property type="entry name" value="Acyl-CoA dehydrogenase"/>
    <property type="match status" value="1"/>
</dbReference>
<dbReference type="Pfam" id="PF00441">
    <property type="entry name" value="Acyl-CoA_dh_1"/>
    <property type="match status" value="1"/>
</dbReference>
<evidence type="ECO:0000259" key="6">
    <source>
        <dbReference type="Pfam" id="PF00441"/>
    </source>
</evidence>
<dbReference type="InterPro" id="IPR013786">
    <property type="entry name" value="AcylCoA_DH/ox_N"/>
</dbReference>
<dbReference type="InterPro" id="IPR036250">
    <property type="entry name" value="AcylCo_DH-like_C"/>
</dbReference>
<evidence type="ECO:0000259" key="8">
    <source>
        <dbReference type="Pfam" id="PF02771"/>
    </source>
</evidence>
<dbReference type="InterPro" id="IPR006091">
    <property type="entry name" value="Acyl-CoA_Oxase/DH_mid-dom"/>
</dbReference>
<gene>
    <name evidence="9" type="ORF">UFOPK2366_00146</name>
</gene>
<evidence type="ECO:0000256" key="3">
    <source>
        <dbReference type="ARBA" id="ARBA00022630"/>
    </source>
</evidence>
<reference evidence="9" key="1">
    <citation type="submission" date="2020-05" db="EMBL/GenBank/DDBJ databases">
        <authorList>
            <person name="Chiriac C."/>
            <person name="Salcher M."/>
            <person name="Ghai R."/>
            <person name="Kavagutti S V."/>
        </authorList>
    </citation>
    <scope>NUCLEOTIDE SEQUENCE</scope>
</reference>
<evidence type="ECO:0000256" key="2">
    <source>
        <dbReference type="ARBA" id="ARBA00009347"/>
    </source>
</evidence>
<accession>A0A6J6N1X9</accession>
<protein>
    <submittedName>
        <fullName evidence="9">Unannotated protein</fullName>
    </submittedName>
</protein>
<feature type="domain" description="Acyl-CoA dehydrogenase/oxidase C-terminal" evidence="6">
    <location>
        <begin position="235"/>
        <end position="383"/>
    </location>
</feature>
<dbReference type="SUPFAM" id="SSF47203">
    <property type="entry name" value="Acyl-CoA dehydrogenase C-terminal domain-like"/>
    <property type="match status" value="1"/>
</dbReference>
<dbReference type="PROSITE" id="PS00073">
    <property type="entry name" value="ACYL_COA_DH_2"/>
    <property type="match status" value="1"/>
</dbReference>
<proteinExistence type="inferred from homology"/>
<dbReference type="FunFam" id="2.40.110.10:FF:000002">
    <property type="entry name" value="Acyl-CoA dehydrogenase fadE12"/>
    <property type="match status" value="1"/>
</dbReference>
<keyword evidence="4" id="KW-0274">FAD</keyword>
<dbReference type="Pfam" id="PF02770">
    <property type="entry name" value="Acyl-CoA_dh_M"/>
    <property type="match status" value="1"/>
</dbReference>
<evidence type="ECO:0000256" key="1">
    <source>
        <dbReference type="ARBA" id="ARBA00001974"/>
    </source>
</evidence>
<dbReference type="Gene3D" id="2.40.110.10">
    <property type="entry name" value="Butyryl-CoA Dehydrogenase, subunit A, domain 2"/>
    <property type="match status" value="1"/>
</dbReference>
<keyword evidence="3" id="KW-0285">Flavoprotein</keyword>
<dbReference type="EMBL" id="CAEZXM010000014">
    <property type="protein sequence ID" value="CAB4680129.1"/>
    <property type="molecule type" value="Genomic_DNA"/>
</dbReference>
<dbReference type="InterPro" id="IPR037069">
    <property type="entry name" value="AcylCoA_DH/ox_N_sf"/>
</dbReference>
<feature type="domain" description="Acyl-CoA dehydrogenase/oxidase N-terminal" evidence="8">
    <location>
        <begin position="11"/>
        <end position="124"/>
    </location>
</feature>
<comment type="cofactor">
    <cofactor evidence="1">
        <name>FAD</name>
        <dbReference type="ChEBI" id="CHEBI:57692"/>
    </cofactor>
</comment>
<name>A0A6J6N1X9_9ZZZZ</name>
<dbReference type="GO" id="GO:0003995">
    <property type="term" value="F:acyl-CoA dehydrogenase activity"/>
    <property type="evidence" value="ECO:0007669"/>
    <property type="project" value="InterPro"/>
</dbReference>
<dbReference type="PANTHER" id="PTHR43884">
    <property type="entry name" value="ACYL-COA DEHYDROGENASE"/>
    <property type="match status" value="1"/>
</dbReference>
<dbReference type="SUPFAM" id="SSF56645">
    <property type="entry name" value="Acyl-CoA dehydrogenase NM domain-like"/>
    <property type="match status" value="1"/>
</dbReference>
<dbReference type="PANTHER" id="PTHR43884:SF12">
    <property type="entry name" value="ISOVALERYL-COA DEHYDROGENASE, MITOCHONDRIAL-RELATED"/>
    <property type="match status" value="1"/>
</dbReference>
<dbReference type="InterPro" id="IPR046373">
    <property type="entry name" value="Acyl-CoA_Oxase/DH_mid-dom_sf"/>
</dbReference>
<evidence type="ECO:0000256" key="4">
    <source>
        <dbReference type="ARBA" id="ARBA00022827"/>
    </source>
</evidence>
<dbReference type="GO" id="GO:0050660">
    <property type="term" value="F:flavin adenine dinucleotide binding"/>
    <property type="evidence" value="ECO:0007669"/>
    <property type="project" value="InterPro"/>
</dbReference>
<dbReference type="Pfam" id="PF02771">
    <property type="entry name" value="Acyl-CoA_dh_N"/>
    <property type="match status" value="1"/>
</dbReference>
<dbReference type="AlphaFoldDB" id="A0A6J6N1X9"/>
<comment type="similarity">
    <text evidence="2">Belongs to the acyl-CoA dehydrogenase family.</text>
</comment>
<dbReference type="GO" id="GO:0046359">
    <property type="term" value="P:butyrate catabolic process"/>
    <property type="evidence" value="ECO:0007669"/>
    <property type="project" value="TreeGrafter"/>
</dbReference>